<dbReference type="CDD" id="cd22645">
    <property type="entry name" value="BIC1_CID"/>
    <property type="match status" value="1"/>
</dbReference>
<accession>A0ABR0X1R1</accession>
<sequence length="182" mass="19973">MPPKNPIIPSDPETEVPFLETESTKTPEFENPFSSGTTKDPNESNKSKSQEDSVSKSHERIVAECADSSSLPNTQTRSIKEGTSTTVSTKSERTTSVEEGTSTTALTKSEGIVEDGRDRLKRHRVEVAGQVWIPEMWGQEDLLKDWIDCTAFDATIGNSGIMSARASLVKEGRREPIPTDSE</sequence>
<proteinExistence type="predicted"/>
<dbReference type="Proteomes" id="UP001318860">
    <property type="component" value="Unassembled WGS sequence"/>
</dbReference>
<evidence type="ECO:0000313" key="3">
    <source>
        <dbReference type="Proteomes" id="UP001318860"/>
    </source>
</evidence>
<evidence type="ECO:0008006" key="4">
    <source>
        <dbReference type="Google" id="ProtNLM"/>
    </source>
</evidence>
<organism evidence="2 3">
    <name type="scientific">Rehmannia glutinosa</name>
    <name type="common">Chinese foxglove</name>
    <dbReference type="NCBI Taxonomy" id="99300"/>
    <lineage>
        <taxon>Eukaryota</taxon>
        <taxon>Viridiplantae</taxon>
        <taxon>Streptophyta</taxon>
        <taxon>Embryophyta</taxon>
        <taxon>Tracheophyta</taxon>
        <taxon>Spermatophyta</taxon>
        <taxon>Magnoliopsida</taxon>
        <taxon>eudicotyledons</taxon>
        <taxon>Gunneridae</taxon>
        <taxon>Pentapetalae</taxon>
        <taxon>asterids</taxon>
        <taxon>lamiids</taxon>
        <taxon>Lamiales</taxon>
        <taxon>Orobanchaceae</taxon>
        <taxon>Rehmannieae</taxon>
        <taxon>Rehmannia</taxon>
    </lineage>
</organism>
<evidence type="ECO:0000313" key="2">
    <source>
        <dbReference type="EMBL" id="KAK6152310.1"/>
    </source>
</evidence>
<feature type="region of interest" description="Disordered" evidence="1">
    <location>
        <begin position="1"/>
        <end position="103"/>
    </location>
</feature>
<protein>
    <recommendedName>
        <fullName evidence="4">Protein BIC1</fullName>
    </recommendedName>
</protein>
<gene>
    <name evidence="2" type="ORF">DH2020_014945</name>
</gene>
<dbReference type="EMBL" id="JABTTQ020000007">
    <property type="protein sequence ID" value="KAK6152310.1"/>
    <property type="molecule type" value="Genomic_DNA"/>
</dbReference>
<feature type="compositionally biased region" description="Polar residues" evidence="1">
    <location>
        <begin position="67"/>
        <end position="89"/>
    </location>
</feature>
<keyword evidence="3" id="KW-1185">Reference proteome</keyword>
<dbReference type="InterPro" id="IPR040374">
    <property type="entry name" value="BIC"/>
</dbReference>
<name>A0ABR0X1R1_REHGL</name>
<dbReference type="PANTHER" id="PTHR34207:SF2">
    <property type="entry name" value="PROTEIN BIC1"/>
    <property type="match status" value="1"/>
</dbReference>
<evidence type="ECO:0000256" key="1">
    <source>
        <dbReference type="SAM" id="MobiDB-lite"/>
    </source>
</evidence>
<reference evidence="2 3" key="1">
    <citation type="journal article" date="2021" name="Comput. Struct. Biotechnol. J.">
        <title>De novo genome assembly of the potent medicinal plant Rehmannia glutinosa using nanopore technology.</title>
        <authorList>
            <person name="Ma L."/>
            <person name="Dong C."/>
            <person name="Song C."/>
            <person name="Wang X."/>
            <person name="Zheng X."/>
            <person name="Niu Y."/>
            <person name="Chen S."/>
            <person name="Feng W."/>
        </authorList>
    </citation>
    <scope>NUCLEOTIDE SEQUENCE [LARGE SCALE GENOMIC DNA]</scope>
    <source>
        <strain evidence="2">DH-2019</strain>
    </source>
</reference>
<feature type="compositionally biased region" description="Basic and acidic residues" evidence="1">
    <location>
        <begin position="40"/>
        <end position="62"/>
    </location>
</feature>
<dbReference type="PANTHER" id="PTHR34207">
    <property type="entry name" value="PROTEIN BIC1"/>
    <property type="match status" value="1"/>
</dbReference>
<comment type="caution">
    <text evidence="2">The sequence shown here is derived from an EMBL/GenBank/DDBJ whole genome shotgun (WGS) entry which is preliminary data.</text>
</comment>